<evidence type="ECO:0000313" key="2">
    <source>
        <dbReference type="Proteomes" id="UP000219281"/>
    </source>
</evidence>
<evidence type="ECO:0000313" key="1">
    <source>
        <dbReference type="EMBL" id="SOD11574.1"/>
    </source>
</evidence>
<organism evidence="1 2">
    <name type="scientific">Pedobacter xixiisoli</name>
    <dbReference type="NCBI Taxonomy" id="1476464"/>
    <lineage>
        <taxon>Bacteria</taxon>
        <taxon>Pseudomonadati</taxon>
        <taxon>Bacteroidota</taxon>
        <taxon>Sphingobacteriia</taxon>
        <taxon>Sphingobacteriales</taxon>
        <taxon>Sphingobacteriaceae</taxon>
        <taxon>Pedobacter</taxon>
    </lineage>
</organism>
<protein>
    <recommendedName>
        <fullName evidence="3">SusE outer membrane protein</fullName>
    </recommendedName>
</protein>
<name>A0A285ZPK1_9SPHI</name>
<keyword evidence="2" id="KW-1185">Reference proteome</keyword>
<dbReference type="RefSeq" id="WP_097127703.1">
    <property type="nucleotide sequence ID" value="NZ_OCMT01000001.1"/>
</dbReference>
<dbReference type="AlphaFoldDB" id="A0A285ZPK1"/>
<dbReference type="PROSITE" id="PS51257">
    <property type="entry name" value="PROKAR_LIPOPROTEIN"/>
    <property type="match status" value="1"/>
</dbReference>
<reference evidence="2" key="1">
    <citation type="submission" date="2017-09" db="EMBL/GenBank/DDBJ databases">
        <authorList>
            <person name="Varghese N."/>
            <person name="Submissions S."/>
        </authorList>
    </citation>
    <scope>NUCLEOTIDE SEQUENCE [LARGE SCALE GENOMIC DNA]</scope>
    <source>
        <strain evidence="2">CGMCC 1.12803</strain>
    </source>
</reference>
<gene>
    <name evidence="1" type="ORF">SAMN06297358_0218</name>
</gene>
<sequence length="321" mass="34590">MKKIHNYLMAIGLLLATACEKRELPENPTIVSPINALVLNVNGIDYTATPFLKDGALADTLKLNVQRPSATAVVKRISLTNNSKADIESGASLLFTNNVAAINITNAQGAVKKHFLKMIFTPPPIMYVPLSNESYTVRPATTQTIASGNYDTKFEGYIEFKASWAGFYLVTNATPAVRYGINAGFDSGTTHTLQVTTSAAPWGDWGTNGYWKFNYNADTRELTLLKTDWALSGSATGNEVKNMTYAPATKTWFLTATLAAGTFKFNSLNTPAIVYGDTVSGTNSGTLTSGGNPINIATAGTYTITLSLSKPPYYAYTIVKQ</sequence>
<dbReference type="Proteomes" id="UP000219281">
    <property type="component" value="Unassembled WGS sequence"/>
</dbReference>
<dbReference type="OrthoDB" id="975117at2"/>
<evidence type="ECO:0008006" key="3">
    <source>
        <dbReference type="Google" id="ProtNLM"/>
    </source>
</evidence>
<dbReference type="EMBL" id="OCMT01000001">
    <property type="protein sequence ID" value="SOD11574.1"/>
    <property type="molecule type" value="Genomic_DNA"/>
</dbReference>
<dbReference type="Gene3D" id="2.60.40.3620">
    <property type="match status" value="1"/>
</dbReference>
<proteinExistence type="predicted"/>
<accession>A0A285ZPK1</accession>